<organism evidence="2 3">
    <name type="scientific">Tranquillimonas alkanivorans</name>
    <dbReference type="NCBI Taxonomy" id="441119"/>
    <lineage>
        <taxon>Bacteria</taxon>
        <taxon>Pseudomonadati</taxon>
        <taxon>Pseudomonadota</taxon>
        <taxon>Alphaproteobacteria</taxon>
        <taxon>Rhodobacterales</taxon>
        <taxon>Roseobacteraceae</taxon>
        <taxon>Tranquillimonas</taxon>
    </lineage>
</organism>
<sequence>MGEARNNTPSPLRHVPRKSRLFRLLEHLGGLPSKSGQDCPPPMLMHAAEQVLRNRIAAEYRARGLSEHTLPECHTELVDSFVEVELRKLSDFMRSAEEPAPRRRGAPTIDPFVGTIIAFQYLIEREREPDASENRLFELTARSLGPGFRGDHMRRGFKIGARRLGLVLNDPEALYPAWLPVEAEASWQRLGTEGTLFLLRAVRQFDAEERGNENPSSAQLLPFSSRADSRTRHKEEPKACRH</sequence>
<proteinExistence type="predicted"/>
<accession>A0A1I5PDE1</accession>
<gene>
    <name evidence="2" type="ORF">SAMN04488047_10522</name>
</gene>
<dbReference type="Proteomes" id="UP000199356">
    <property type="component" value="Unassembled WGS sequence"/>
</dbReference>
<feature type="compositionally biased region" description="Basic and acidic residues" evidence="1">
    <location>
        <begin position="227"/>
        <end position="242"/>
    </location>
</feature>
<evidence type="ECO:0000313" key="3">
    <source>
        <dbReference type="Proteomes" id="UP000199356"/>
    </source>
</evidence>
<protein>
    <submittedName>
        <fullName evidence="2">Uncharacterized protein</fullName>
    </submittedName>
</protein>
<dbReference type="EMBL" id="FOXA01000005">
    <property type="protein sequence ID" value="SFP31506.1"/>
    <property type="molecule type" value="Genomic_DNA"/>
</dbReference>
<reference evidence="2 3" key="1">
    <citation type="submission" date="2016-10" db="EMBL/GenBank/DDBJ databases">
        <authorList>
            <person name="de Groot N.N."/>
        </authorList>
    </citation>
    <scope>NUCLEOTIDE SEQUENCE [LARGE SCALE GENOMIC DNA]</scope>
    <source>
        <strain evidence="2 3">DSM 19547</strain>
    </source>
</reference>
<feature type="region of interest" description="Disordered" evidence="1">
    <location>
        <begin position="208"/>
        <end position="242"/>
    </location>
</feature>
<dbReference type="AlphaFoldDB" id="A0A1I5PDE1"/>
<evidence type="ECO:0000313" key="2">
    <source>
        <dbReference type="EMBL" id="SFP31506.1"/>
    </source>
</evidence>
<name>A0A1I5PDE1_9RHOB</name>
<keyword evidence="3" id="KW-1185">Reference proteome</keyword>
<dbReference type="STRING" id="441119.SAMN04488047_10522"/>
<evidence type="ECO:0000256" key="1">
    <source>
        <dbReference type="SAM" id="MobiDB-lite"/>
    </source>
</evidence>